<dbReference type="STRING" id="582667.SAMN05192568_10582"/>
<evidence type="ECO:0000313" key="1">
    <source>
        <dbReference type="EMBL" id="SFM79504.1"/>
    </source>
</evidence>
<dbReference type="Gene3D" id="3.40.50.150">
    <property type="entry name" value="Vaccinia Virus protein VP39"/>
    <property type="match status" value="1"/>
</dbReference>
<organism evidence="1 2">
    <name type="scientific">Methylobacterium pseudosasicola</name>
    <dbReference type="NCBI Taxonomy" id="582667"/>
    <lineage>
        <taxon>Bacteria</taxon>
        <taxon>Pseudomonadati</taxon>
        <taxon>Pseudomonadota</taxon>
        <taxon>Alphaproteobacteria</taxon>
        <taxon>Hyphomicrobiales</taxon>
        <taxon>Methylobacteriaceae</taxon>
        <taxon>Methylobacterium</taxon>
    </lineage>
</organism>
<dbReference type="RefSeq" id="WP_139234265.1">
    <property type="nucleotide sequence ID" value="NZ_FOTK01000058.1"/>
</dbReference>
<name>A0A1I4TRY3_9HYPH</name>
<accession>A0A1I4TRY3</accession>
<dbReference type="GO" id="GO:0016757">
    <property type="term" value="F:glycosyltransferase activity"/>
    <property type="evidence" value="ECO:0007669"/>
    <property type="project" value="InterPro"/>
</dbReference>
<gene>
    <name evidence="1" type="ORF">SAMN05192568_10582</name>
</gene>
<dbReference type="InterPro" id="IPR002495">
    <property type="entry name" value="Glyco_trans_8"/>
</dbReference>
<dbReference type="EMBL" id="FOTK01000058">
    <property type="protein sequence ID" value="SFM79504.1"/>
    <property type="molecule type" value="Genomic_DNA"/>
</dbReference>
<evidence type="ECO:0000313" key="2">
    <source>
        <dbReference type="Proteomes" id="UP000199048"/>
    </source>
</evidence>
<dbReference type="AlphaFoldDB" id="A0A1I4TRY3"/>
<proteinExistence type="predicted"/>
<reference evidence="2" key="1">
    <citation type="submission" date="2016-10" db="EMBL/GenBank/DDBJ databases">
        <authorList>
            <person name="Varghese N."/>
            <person name="Submissions S."/>
        </authorList>
    </citation>
    <scope>NUCLEOTIDE SEQUENCE [LARGE SCALE GENOMIC DNA]</scope>
    <source>
        <strain evidence="2">BL36</strain>
    </source>
</reference>
<dbReference type="OrthoDB" id="7445868at2"/>
<dbReference type="Pfam" id="PF01501">
    <property type="entry name" value="Glyco_transf_8"/>
    <property type="match status" value="1"/>
</dbReference>
<dbReference type="Gene3D" id="3.90.550.10">
    <property type="entry name" value="Spore Coat Polysaccharide Biosynthesis Protein SpsA, Chain A"/>
    <property type="match status" value="1"/>
</dbReference>
<keyword evidence="2" id="KW-1185">Reference proteome</keyword>
<dbReference type="SUPFAM" id="SSF53448">
    <property type="entry name" value="Nucleotide-diphospho-sugar transferases"/>
    <property type="match status" value="1"/>
</dbReference>
<protein>
    <submittedName>
        <fullName evidence="1">Uncharacterized protein</fullName>
    </submittedName>
</protein>
<sequence>MKSHARADEDAKNRYGADYATEFCDLIQTFAATASTFLEWGSGETTKLLCQIAETRPAPFVLTIDHNLIYQKTVAELLPRYEFLHLRCFDLQGPSYCQADTFPSYSSYPKTLGLTFDVVLVDGRRRVECALVAFQILSENGIVLLHDYRRTRYAPMMCLFETVYAGNQFLVLRQMKKLLCCNTRSSFTMRRRYAVAVTVRGERAQREFDLTHTFTKQYAASIEADFFVVGENSSLPVHRLKSVAAELLHTYDRLLLLDADVVIRPQAPNIFDVVPDNMLGAYPEGLFFPRKDWCSELNVLYELTDPIQEHEYFNSGVLVISQQHVALLESLGTDVVFGHPQFEQGFLNIKRKSANIPLYALSQDFNFIPNTSVQPTDWRYAFFYHLAGSGKGKRLHTRVWSIADEWPMTYTKRDLTAADTRVTLIREVCLQIVGVECKVFDASDFYYNDSQAFPLINAAGVLIARFPEKKCSGFLELAVFGPYCDLRSGRWRLQYFDPDGVGLYFPSAELEVSSSATETIIISRRPWPEDGIFEFYVEEKIIGVEFKIFRRGQGVDFENVRLTRVAD</sequence>
<dbReference type="InterPro" id="IPR029063">
    <property type="entry name" value="SAM-dependent_MTases_sf"/>
</dbReference>
<dbReference type="Proteomes" id="UP000199048">
    <property type="component" value="Unassembled WGS sequence"/>
</dbReference>
<dbReference type="InterPro" id="IPR029044">
    <property type="entry name" value="Nucleotide-diphossugar_trans"/>
</dbReference>